<evidence type="ECO:0000256" key="3">
    <source>
        <dbReference type="RuleBase" id="RU000682"/>
    </source>
</evidence>
<dbReference type="KEGG" id="cge:100765166"/>
<dbReference type="InterPro" id="IPR009057">
    <property type="entry name" value="Homeodomain-like_sf"/>
</dbReference>
<feature type="region of interest" description="Disordered" evidence="4">
    <location>
        <begin position="29"/>
        <end position="104"/>
    </location>
</feature>
<feature type="compositionally biased region" description="Polar residues" evidence="4">
    <location>
        <begin position="81"/>
        <end position="90"/>
    </location>
</feature>
<dbReference type="OrthoDB" id="6159439at2759"/>
<dbReference type="InterPro" id="IPR050649">
    <property type="entry name" value="Paired_Homeobox_TFs"/>
</dbReference>
<dbReference type="Proteomes" id="UP001108280">
    <property type="component" value="Chromosome X"/>
</dbReference>
<evidence type="ECO:0000313" key="7">
    <source>
        <dbReference type="RefSeq" id="XP_027289249.1"/>
    </source>
</evidence>
<dbReference type="GO" id="GO:0005634">
    <property type="term" value="C:nucleus"/>
    <property type="evidence" value="ECO:0007669"/>
    <property type="project" value="UniProtKB-SubCell"/>
</dbReference>
<dbReference type="Gene3D" id="1.10.10.60">
    <property type="entry name" value="Homeodomain-like"/>
    <property type="match status" value="1"/>
</dbReference>
<dbReference type="InterPro" id="IPR001356">
    <property type="entry name" value="HD"/>
</dbReference>
<organism evidence="6 7">
    <name type="scientific">Cricetulus griseus</name>
    <name type="common">Chinese hamster</name>
    <name type="synonym">Cricetulus barabensis griseus</name>
    <dbReference type="NCBI Taxonomy" id="10029"/>
    <lineage>
        <taxon>Eukaryota</taxon>
        <taxon>Metazoa</taxon>
        <taxon>Chordata</taxon>
        <taxon>Craniata</taxon>
        <taxon>Vertebrata</taxon>
        <taxon>Euteleostomi</taxon>
        <taxon>Mammalia</taxon>
        <taxon>Eutheria</taxon>
        <taxon>Euarchontoglires</taxon>
        <taxon>Glires</taxon>
        <taxon>Rodentia</taxon>
        <taxon>Myomorpha</taxon>
        <taxon>Muroidea</taxon>
        <taxon>Cricetidae</taxon>
        <taxon>Cricetinae</taxon>
        <taxon>Cricetulus</taxon>
    </lineage>
</organism>
<sequence>MALQSHHVGSNFCKLEENEIEVSLDFDDDTETAKSGTFGKVSLNSSDKPKNQGTLDCKDDVSYPSVSNYVPDNIKNESHGSHQGSAQPQLEEQENMAAARVPKLRRRRPRIQFGLTPRQLSELEDVFEKTKYPDEIIRKDLARRLFLGESKVRSWFKRRRAKYRKYQQSLMLQKEAADGQNT</sequence>
<feature type="compositionally biased region" description="Polar residues" evidence="4">
    <location>
        <begin position="42"/>
        <end position="54"/>
    </location>
</feature>
<dbReference type="RefSeq" id="XP_027289249.1">
    <property type="nucleotide sequence ID" value="XM_027433448.2"/>
</dbReference>
<protein>
    <submittedName>
        <fullName evidence="7">Paired mesoderm homeobox protein 1</fullName>
    </submittedName>
</protein>
<feature type="DNA-binding region" description="Homeobox" evidence="2">
    <location>
        <begin position="108"/>
        <end position="167"/>
    </location>
</feature>
<evidence type="ECO:0000256" key="4">
    <source>
        <dbReference type="SAM" id="MobiDB-lite"/>
    </source>
</evidence>
<name>A0A9J7GKH0_CRIGR</name>
<comment type="subcellular location">
    <subcellularLocation>
        <location evidence="1 2 3">Nucleus</location>
    </subcellularLocation>
</comment>
<evidence type="ECO:0000256" key="1">
    <source>
        <dbReference type="ARBA" id="ARBA00004123"/>
    </source>
</evidence>
<evidence type="ECO:0000259" key="5">
    <source>
        <dbReference type="PROSITE" id="PS50071"/>
    </source>
</evidence>
<reference evidence="6" key="2">
    <citation type="journal article" date="2020" name="Biotechnol. Bioeng.">
        <title>Chromosome-scale scaffolds for the Chinese hamster reference genome assembly to facilitate the study of the CHO epigenome.</title>
        <authorList>
            <person name="Hilliard W."/>
            <person name="MacDonald M."/>
            <person name="Lee K.H."/>
        </authorList>
    </citation>
    <scope>NUCLEOTIDE SEQUENCE [LARGE SCALE GENOMIC DNA]</scope>
    <source>
        <strain evidence="6">17A/GY</strain>
    </source>
</reference>
<dbReference type="SMART" id="SM00389">
    <property type="entry name" value="HOX"/>
    <property type="match status" value="1"/>
</dbReference>
<keyword evidence="2 3" id="KW-0238">DNA-binding</keyword>
<keyword evidence="6" id="KW-1185">Reference proteome</keyword>
<reference evidence="6" key="1">
    <citation type="journal article" date="2018" name="Biotechnol. Bioeng.">
        <title>A reference genome of the Chinese hamster based on a hybrid assembly strategy.</title>
        <authorList>
            <person name="Rupp O."/>
            <person name="MacDonald M.L."/>
            <person name="Li S."/>
            <person name="Dhiman H."/>
            <person name="Polson S."/>
            <person name="Griep S."/>
            <person name="Heffner K."/>
            <person name="Hernandez I."/>
            <person name="Brinkrolf K."/>
            <person name="Jadhav V."/>
            <person name="Samoudi M."/>
            <person name="Hao H."/>
            <person name="Kingham B."/>
            <person name="Goesmann A."/>
            <person name="Betenbaugh M.J."/>
            <person name="Lewis N.E."/>
            <person name="Borth N."/>
            <person name="Lee K.H."/>
        </authorList>
    </citation>
    <scope>NUCLEOTIDE SEQUENCE [LARGE SCALE GENOMIC DNA]</scope>
    <source>
        <strain evidence="6">17A/GY</strain>
    </source>
</reference>
<keyword evidence="2 3" id="KW-0371">Homeobox</keyword>
<dbReference type="GO" id="GO:0000981">
    <property type="term" value="F:DNA-binding transcription factor activity, RNA polymerase II-specific"/>
    <property type="evidence" value="ECO:0007669"/>
    <property type="project" value="TreeGrafter"/>
</dbReference>
<dbReference type="PANTHER" id="PTHR24329">
    <property type="entry name" value="HOMEOBOX PROTEIN ARISTALESS"/>
    <property type="match status" value="1"/>
</dbReference>
<reference evidence="7" key="3">
    <citation type="submission" date="2025-08" db="UniProtKB">
        <authorList>
            <consortium name="RefSeq"/>
        </authorList>
    </citation>
    <scope>IDENTIFICATION</scope>
    <source>
        <strain evidence="7">17A/GY</strain>
        <tissue evidence="7">Liver</tissue>
    </source>
</reference>
<dbReference type="Pfam" id="PF00046">
    <property type="entry name" value="Homeodomain"/>
    <property type="match status" value="1"/>
</dbReference>
<keyword evidence="2 3" id="KW-0539">Nucleus</keyword>
<dbReference type="SUPFAM" id="SSF46689">
    <property type="entry name" value="Homeodomain-like"/>
    <property type="match status" value="1"/>
</dbReference>
<feature type="domain" description="Homeobox" evidence="5">
    <location>
        <begin position="106"/>
        <end position="166"/>
    </location>
</feature>
<dbReference type="AlphaFoldDB" id="A0A9J7GKH0"/>
<dbReference type="GO" id="GO:0000977">
    <property type="term" value="F:RNA polymerase II transcription regulatory region sequence-specific DNA binding"/>
    <property type="evidence" value="ECO:0007669"/>
    <property type="project" value="TreeGrafter"/>
</dbReference>
<gene>
    <name evidence="7" type="primary">LOC100765166</name>
</gene>
<evidence type="ECO:0000313" key="6">
    <source>
        <dbReference type="Proteomes" id="UP001108280"/>
    </source>
</evidence>
<evidence type="ECO:0000256" key="2">
    <source>
        <dbReference type="PROSITE-ProRule" id="PRU00108"/>
    </source>
</evidence>
<accession>A0A9J7GKH0</accession>
<dbReference type="CDD" id="cd00086">
    <property type="entry name" value="homeodomain"/>
    <property type="match status" value="1"/>
</dbReference>
<dbReference type="GeneID" id="100765166"/>
<dbReference type="PROSITE" id="PS50071">
    <property type="entry name" value="HOMEOBOX_2"/>
    <property type="match status" value="1"/>
</dbReference>
<dbReference type="PANTHER" id="PTHR24329:SF566">
    <property type="entry name" value="REPRODUCTIVE HOMEOBOX 12"/>
    <property type="match status" value="1"/>
</dbReference>
<proteinExistence type="predicted"/>